<dbReference type="InterPro" id="IPR006170">
    <property type="entry name" value="PBP/GOBP"/>
</dbReference>
<keyword evidence="3" id="KW-1185">Reference proteome</keyword>
<evidence type="ECO:0000313" key="2">
    <source>
        <dbReference type="EMBL" id="KAG6447324.1"/>
    </source>
</evidence>
<accession>A0A921YYZ1</accession>
<dbReference type="AlphaFoldDB" id="A0A921YYZ1"/>
<feature type="chain" id="PRO_5038324447" evidence="1">
    <location>
        <begin position="23"/>
        <end position="142"/>
    </location>
</feature>
<evidence type="ECO:0000313" key="3">
    <source>
        <dbReference type="Proteomes" id="UP000791440"/>
    </source>
</evidence>
<comment type="caution">
    <text evidence="2">The sequence shown here is derived from an EMBL/GenBank/DDBJ whole genome shotgun (WGS) entry which is preliminary data.</text>
</comment>
<evidence type="ECO:0000256" key="1">
    <source>
        <dbReference type="SAM" id="SignalP"/>
    </source>
</evidence>
<dbReference type="Gene3D" id="1.10.238.20">
    <property type="entry name" value="Pheromone/general odorant binding protein domain"/>
    <property type="match status" value="1"/>
</dbReference>
<protein>
    <submittedName>
        <fullName evidence="2">Uncharacterized protein</fullName>
    </submittedName>
</protein>
<dbReference type="Proteomes" id="UP000791440">
    <property type="component" value="Unassembled WGS sequence"/>
</dbReference>
<dbReference type="CDD" id="cd23992">
    <property type="entry name" value="PBP_GOBP"/>
    <property type="match status" value="1"/>
</dbReference>
<dbReference type="PROSITE" id="PS51257">
    <property type="entry name" value="PROKAR_LIPOPROTEIN"/>
    <property type="match status" value="1"/>
</dbReference>
<gene>
    <name evidence="2" type="ORF">O3G_MSEX004906</name>
</gene>
<reference evidence="2" key="2">
    <citation type="submission" date="2020-12" db="EMBL/GenBank/DDBJ databases">
        <authorList>
            <person name="Kanost M."/>
        </authorList>
    </citation>
    <scope>NUCLEOTIDE SEQUENCE</scope>
</reference>
<dbReference type="Pfam" id="PF01395">
    <property type="entry name" value="PBP_GOBP"/>
    <property type="match status" value="1"/>
</dbReference>
<organism evidence="2 3">
    <name type="scientific">Manduca sexta</name>
    <name type="common">Tobacco hawkmoth</name>
    <name type="synonym">Tobacco hornworm</name>
    <dbReference type="NCBI Taxonomy" id="7130"/>
    <lineage>
        <taxon>Eukaryota</taxon>
        <taxon>Metazoa</taxon>
        <taxon>Ecdysozoa</taxon>
        <taxon>Arthropoda</taxon>
        <taxon>Hexapoda</taxon>
        <taxon>Insecta</taxon>
        <taxon>Pterygota</taxon>
        <taxon>Neoptera</taxon>
        <taxon>Endopterygota</taxon>
        <taxon>Lepidoptera</taxon>
        <taxon>Glossata</taxon>
        <taxon>Ditrysia</taxon>
        <taxon>Bombycoidea</taxon>
        <taxon>Sphingidae</taxon>
        <taxon>Sphinginae</taxon>
        <taxon>Sphingini</taxon>
        <taxon>Manduca</taxon>
    </lineage>
</organism>
<dbReference type="SUPFAM" id="SSF47565">
    <property type="entry name" value="Insect pheromone/odorant-binding proteins"/>
    <property type="match status" value="1"/>
</dbReference>
<dbReference type="InterPro" id="IPR036728">
    <property type="entry name" value="PBP_GOBP_sf"/>
</dbReference>
<keyword evidence="1" id="KW-0732">Signal</keyword>
<name>A0A921YYZ1_MANSE</name>
<dbReference type="EMBL" id="JH668343">
    <property type="protein sequence ID" value="KAG6447323.1"/>
    <property type="molecule type" value="Genomic_DNA"/>
</dbReference>
<proteinExistence type="predicted"/>
<feature type="signal peptide" evidence="1">
    <location>
        <begin position="1"/>
        <end position="22"/>
    </location>
</feature>
<sequence>MKVTNGLFLVFLVSVLACGIAASPKKIYRIPPQSSEKIVEEVLKCVQKMGLESTVVNLLKEGKYTEDDRVIETLMCSNQNLGNVNGDGKVNIDKVMNEIFSNKPEIRSALVACEKDGGKSSLETFKNFILCFKEKVPVKVML</sequence>
<reference evidence="2" key="1">
    <citation type="journal article" date="2016" name="Insect Biochem. Mol. Biol.">
        <title>Multifaceted biological insights from a draft genome sequence of the tobacco hornworm moth, Manduca sexta.</title>
        <authorList>
            <person name="Kanost M.R."/>
            <person name="Arrese E.L."/>
            <person name="Cao X."/>
            <person name="Chen Y.R."/>
            <person name="Chellapilla S."/>
            <person name="Goldsmith M.R."/>
            <person name="Grosse-Wilde E."/>
            <person name="Heckel D.G."/>
            <person name="Herndon N."/>
            <person name="Jiang H."/>
            <person name="Papanicolaou A."/>
            <person name="Qu J."/>
            <person name="Soulages J.L."/>
            <person name="Vogel H."/>
            <person name="Walters J."/>
            <person name="Waterhouse R.M."/>
            <person name="Ahn S.J."/>
            <person name="Almeida F.C."/>
            <person name="An C."/>
            <person name="Aqrawi P."/>
            <person name="Bretschneider A."/>
            <person name="Bryant W.B."/>
            <person name="Bucks S."/>
            <person name="Chao H."/>
            <person name="Chevignon G."/>
            <person name="Christen J.M."/>
            <person name="Clarke D.F."/>
            <person name="Dittmer N.T."/>
            <person name="Ferguson L.C.F."/>
            <person name="Garavelou S."/>
            <person name="Gordon K.H.J."/>
            <person name="Gunaratna R.T."/>
            <person name="Han Y."/>
            <person name="Hauser F."/>
            <person name="He Y."/>
            <person name="Heidel-Fischer H."/>
            <person name="Hirsh A."/>
            <person name="Hu Y."/>
            <person name="Jiang H."/>
            <person name="Kalra D."/>
            <person name="Klinner C."/>
            <person name="Konig C."/>
            <person name="Kovar C."/>
            <person name="Kroll A.R."/>
            <person name="Kuwar S.S."/>
            <person name="Lee S.L."/>
            <person name="Lehman R."/>
            <person name="Li K."/>
            <person name="Li Z."/>
            <person name="Liang H."/>
            <person name="Lovelace S."/>
            <person name="Lu Z."/>
            <person name="Mansfield J.H."/>
            <person name="McCulloch K.J."/>
            <person name="Mathew T."/>
            <person name="Morton B."/>
            <person name="Muzny D.M."/>
            <person name="Neunemann D."/>
            <person name="Ongeri F."/>
            <person name="Pauchet Y."/>
            <person name="Pu L.L."/>
            <person name="Pyrousis I."/>
            <person name="Rao X.J."/>
            <person name="Redding A."/>
            <person name="Roesel C."/>
            <person name="Sanchez-Gracia A."/>
            <person name="Schaack S."/>
            <person name="Shukla A."/>
            <person name="Tetreau G."/>
            <person name="Wang Y."/>
            <person name="Xiong G.H."/>
            <person name="Traut W."/>
            <person name="Walsh T.K."/>
            <person name="Worley K.C."/>
            <person name="Wu D."/>
            <person name="Wu W."/>
            <person name="Wu Y.Q."/>
            <person name="Zhang X."/>
            <person name="Zou Z."/>
            <person name="Zucker H."/>
            <person name="Briscoe A.D."/>
            <person name="Burmester T."/>
            <person name="Clem R.J."/>
            <person name="Feyereisen R."/>
            <person name="Grimmelikhuijzen C.J.P."/>
            <person name="Hamodrakas S.J."/>
            <person name="Hansson B.S."/>
            <person name="Huguet E."/>
            <person name="Jermiin L.S."/>
            <person name="Lan Q."/>
            <person name="Lehman H.K."/>
            <person name="Lorenzen M."/>
            <person name="Merzendorfer H."/>
            <person name="Michalopoulos I."/>
            <person name="Morton D.B."/>
            <person name="Muthukrishnan S."/>
            <person name="Oakeshott J.G."/>
            <person name="Palmer W."/>
            <person name="Park Y."/>
            <person name="Passarelli A.L."/>
            <person name="Rozas J."/>
            <person name="Schwartz L.M."/>
            <person name="Smith W."/>
            <person name="Southgate A."/>
            <person name="Vilcinskas A."/>
            <person name="Vogt R."/>
            <person name="Wang P."/>
            <person name="Werren J."/>
            <person name="Yu X.Q."/>
            <person name="Zhou J.J."/>
            <person name="Brown S.J."/>
            <person name="Scherer S.E."/>
            <person name="Richards S."/>
            <person name="Blissard G.W."/>
        </authorList>
    </citation>
    <scope>NUCLEOTIDE SEQUENCE</scope>
</reference>
<dbReference type="EMBL" id="JH668343">
    <property type="protein sequence ID" value="KAG6447324.1"/>
    <property type="molecule type" value="Genomic_DNA"/>
</dbReference>
<dbReference type="GO" id="GO:0005549">
    <property type="term" value="F:odorant binding"/>
    <property type="evidence" value="ECO:0007669"/>
    <property type="project" value="InterPro"/>
</dbReference>